<comment type="caution">
    <text evidence="8">The sequence shown here is derived from an EMBL/GenBank/DDBJ whole genome shotgun (WGS) entry which is preliminary data.</text>
</comment>
<evidence type="ECO:0000313" key="8">
    <source>
        <dbReference type="EMBL" id="KAF4661626.1"/>
    </source>
</evidence>
<evidence type="ECO:0000256" key="2">
    <source>
        <dbReference type="ARBA" id="ARBA00004496"/>
    </source>
</evidence>
<feature type="non-terminal residue" evidence="8">
    <location>
        <position position="481"/>
    </location>
</feature>
<protein>
    <recommendedName>
        <fullName evidence="7">HYDIN/VesB/CFA65-like Ig-like domain-containing protein</fullName>
    </recommendedName>
</protein>
<keyword evidence="4" id="KW-0969">Cilium</keyword>
<comment type="subcellular location">
    <subcellularLocation>
        <location evidence="1">Cell projection</location>
        <location evidence="1">Cilium</location>
    </subcellularLocation>
    <subcellularLocation>
        <location evidence="2">Cytoplasm</location>
    </subcellularLocation>
</comment>
<evidence type="ECO:0000256" key="1">
    <source>
        <dbReference type="ARBA" id="ARBA00004138"/>
    </source>
</evidence>
<feature type="region of interest" description="Disordered" evidence="6">
    <location>
        <begin position="313"/>
        <end position="346"/>
    </location>
</feature>
<dbReference type="InterPro" id="IPR033305">
    <property type="entry name" value="Hydin-like"/>
</dbReference>
<evidence type="ECO:0000256" key="3">
    <source>
        <dbReference type="ARBA" id="ARBA00022490"/>
    </source>
</evidence>
<evidence type="ECO:0000256" key="5">
    <source>
        <dbReference type="ARBA" id="ARBA00023273"/>
    </source>
</evidence>
<dbReference type="GO" id="GO:0005930">
    <property type="term" value="C:axoneme"/>
    <property type="evidence" value="ECO:0007669"/>
    <property type="project" value="TreeGrafter"/>
</dbReference>
<keyword evidence="5" id="KW-0966">Cell projection</keyword>
<reference evidence="8 9" key="1">
    <citation type="submission" date="2020-04" db="EMBL/GenBank/DDBJ databases">
        <title>Perkinsus olseni comparative genomics.</title>
        <authorList>
            <person name="Bogema D.R."/>
        </authorList>
    </citation>
    <scope>NUCLEOTIDE SEQUENCE [LARGE SCALE GENOMIC DNA]</scope>
    <source>
        <strain evidence="8">ATCC PRA-179</strain>
    </source>
</reference>
<evidence type="ECO:0000256" key="4">
    <source>
        <dbReference type="ARBA" id="ARBA00023069"/>
    </source>
</evidence>
<sequence>MTLSLRNKDTVSRRVQVLPPPVEHFKVTRKNGKDRYDLVAPGMEVSFLIKFHPDARADYCHDLEVVTEREVFVVPIRAFAGVPKLDVPRQLDFGNVLVKHGEPRVVYIRNVGDVAAQYAVHCTPPQPLQGTVPEVLYCISGSTGVLQAGEGGQVELGFRPNNLEHYRRAVTIRYFNPSETNLSPPDEDHHSGIRTSTIECEGTGVTGDIKFSVRSLPMDSTYIALSSRKSFMITNNSDVIVEFSWRAFSSDAVDREEKEKLLVQLGREQAEEQLYTLALCSTAKDDLGSSLEMIRDEYPPAIRSVLESITASPGKASGLTSPSASSSSSSTESESDEGSSETMKNSKMGGLVMRALQTKYDNITRQINEDPLYFYDEVFSIDPIVSTIYPGASRTITVTFGPLSALQYSCSAYCSIVGSVERIPLTVHGVGIGPKAAFSYDELDVGEVYVESTHHYEVSLLNRGEITAQFHIAPNTSTFGS</sequence>
<dbReference type="Proteomes" id="UP000570595">
    <property type="component" value="Unassembled WGS sequence"/>
</dbReference>
<keyword evidence="3" id="KW-0963">Cytoplasm</keyword>
<evidence type="ECO:0000313" key="9">
    <source>
        <dbReference type="Proteomes" id="UP000570595"/>
    </source>
</evidence>
<dbReference type="InterPro" id="IPR013783">
    <property type="entry name" value="Ig-like_fold"/>
</dbReference>
<dbReference type="PANTHER" id="PTHR23053">
    <property type="entry name" value="DLEC1 DELETED IN LUNG AND ESOPHAGEAL CANCER 1"/>
    <property type="match status" value="1"/>
</dbReference>
<gene>
    <name evidence="8" type="ORF">FOZ61_003074</name>
</gene>
<dbReference type="Gene3D" id="2.60.40.10">
    <property type="entry name" value="Immunoglobulins"/>
    <property type="match status" value="3"/>
</dbReference>
<organism evidence="8 9">
    <name type="scientific">Perkinsus olseni</name>
    <name type="common">Perkinsus atlanticus</name>
    <dbReference type="NCBI Taxonomy" id="32597"/>
    <lineage>
        <taxon>Eukaryota</taxon>
        <taxon>Sar</taxon>
        <taxon>Alveolata</taxon>
        <taxon>Perkinsozoa</taxon>
        <taxon>Perkinsea</taxon>
        <taxon>Perkinsida</taxon>
        <taxon>Perkinsidae</taxon>
        <taxon>Perkinsus</taxon>
    </lineage>
</organism>
<dbReference type="Pfam" id="PF22544">
    <property type="entry name" value="HYDIN_VesB_CFA65-like_Ig"/>
    <property type="match status" value="1"/>
</dbReference>
<name>A0A7J6LR66_PEROL</name>
<dbReference type="EMBL" id="JABAHT010000192">
    <property type="protein sequence ID" value="KAF4661626.1"/>
    <property type="molecule type" value="Genomic_DNA"/>
</dbReference>
<accession>A0A7J6LR66</accession>
<dbReference type="InterPro" id="IPR053879">
    <property type="entry name" value="HYDIN_VesB_CFA65-like_Ig"/>
</dbReference>
<dbReference type="GO" id="GO:0003341">
    <property type="term" value="P:cilium movement"/>
    <property type="evidence" value="ECO:0007669"/>
    <property type="project" value="TreeGrafter"/>
</dbReference>
<proteinExistence type="predicted"/>
<feature type="domain" description="HYDIN/VesB/CFA65-like Ig-like" evidence="7">
    <location>
        <begin position="83"/>
        <end position="180"/>
    </location>
</feature>
<evidence type="ECO:0000256" key="6">
    <source>
        <dbReference type="SAM" id="MobiDB-lite"/>
    </source>
</evidence>
<dbReference type="AlphaFoldDB" id="A0A7J6LR66"/>
<feature type="compositionally biased region" description="Low complexity" evidence="6">
    <location>
        <begin position="321"/>
        <end position="332"/>
    </location>
</feature>
<dbReference type="GO" id="GO:1904158">
    <property type="term" value="P:axonemal central apparatus assembly"/>
    <property type="evidence" value="ECO:0007669"/>
    <property type="project" value="TreeGrafter"/>
</dbReference>
<dbReference type="PANTHER" id="PTHR23053:SF0">
    <property type="entry name" value="HYDROCEPHALUS-INDUCING PROTEIN HOMOLOG"/>
    <property type="match status" value="1"/>
</dbReference>
<dbReference type="OrthoDB" id="436294at2759"/>
<evidence type="ECO:0000259" key="7">
    <source>
        <dbReference type="Pfam" id="PF22544"/>
    </source>
</evidence>